<sequence>MRRRGWIARLGVSRLRDGGGGGGGATDADSRQWWEEGGPLKKRRRRQPATGLTANHPPGANPNTTP</sequence>
<feature type="region of interest" description="Disordered" evidence="1">
    <location>
        <begin position="13"/>
        <end position="66"/>
    </location>
</feature>
<proteinExistence type="predicted"/>
<gene>
    <name evidence="2" type="ORF">GCM10023205_10090</name>
</gene>
<evidence type="ECO:0000313" key="2">
    <source>
        <dbReference type="EMBL" id="GAA4951246.1"/>
    </source>
</evidence>
<comment type="caution">
    <text evidence="2">The sequence shown here is derived from an EMBL/GenBank/DDBJ whole genome shotgun (WGS) entry which is preliminary data.</text>
</comment>
<protein>
    <submittedName>
        <fullName evidence="2">Uncharacterized protein</fullName>
    </submittedName>
</protein>
<reference evidence="3" key="1">
    <citation type="journal article" date="2019" name="Int. J. Syst. Evol. Microbiol.">
        <title>The Global Catalogue of Microorganisms (GCM) 10K type strain sequencing project: providing services to taxonomists for standard genome sequencing and annotation.</title>
        <authorList>
            <consortium name="The Broad Institute Genomics Platform"/>
            <consortium name="The Broad Institute Genome Sequencing Center for Infectious Disease"/>
            <person name="Wu L."/>
            <person name="Ma J."/>
        </authorList>
    </citation>
    <scope>NUCLEOTIDE SEQUENCE [LARGE SCALE GENOMIC DNA]</scope>
    <source>
        <strain evidence="3">JCM 17986</strain>
    </source>
</reference>
<dbReference type="EMBL" id="BAABHS010000003">
    <property type="protein sequence ID" value="GAA4951246.1"/>
    <property type="molecule type" value="Genomic_DNA"/>
</dbReference>
<organism evidence="2 3">
    <name type="scientific">Yinghuangia aomiensis</name>
    <dbReference type="NCBI Taxonomy" id="676205"/>
    <lineage>
        <taxon>Bacteria</taxon>
        <taxon>Bacillati</taxon>
        <taxon>Actinomycetota</taxon>
        <taxon>Actinomycetes</taxon>
        <taxon>Kitasatosporales</taxon>
        <taxon>Streptomycetaceae</taxon>
        <taxon>Yinghuangia</taxon>
    </lineage>
</organism>
<evidence type="ECO:0000313" key="3">
    <source>
        <dbReference type="Proteomes" id="UP001500466"/>
    </source>
</evidence>
<accession>A0ABP9GR67</accession>
<keyword evidence="3" id="KW-1185">Reference proteome</keyword>
<dbReference type="Proteomes" id="UP001500466">
    <property type="component" value="Unassembled WGS sequence"/>
</dbReference>
<name>A0ABP9GR67_9ACTN</name>
<evidence type="ECO:0000256" key="1">
    <source>
        <dbReference type="SAM" id="MobiDB-lite"/>
    </source>
</evidence>